<dbReference type="Proteomes" id="UP000558997">
    <property type="component" value="Unassembled WGS sequence"/>
</dbReference>
<feature type="compositionally biased region" description="Polar residues" evidence="1">
    <location>
        <begin position="194"/>
        <end position="203"/>
    </location>
</feature>
<proteinExistence type="predicted"/>
<evidence type="ECO:0000313" key="2">
    <source>
        <dbReference type="EMBL" id="MBB5978067.1"/>
    </source>
</evidence>
<dbReference type="EMBL" id="JACHNF010000001">
    <property type="protein sequence ID" value="MBB5978067.1"/>
    <property type="molecule type" value="Genomic_DNA"/>
</dbReference>
<keyword evidence="3" id="KW-1185">Reference proteome</keyword>
<evidence type="ECO:0000256" key="1">
    <source>
        <dbReference type="SAM" id="MobiDB-lite"/>
    </source>
</evidence>
<feature type="compositionally biased region" description="Basic and acidic residues" evidence="1">
    <location>
        <begin position="49"/>
        <end position="61"/>
    </location>
</feature>
<comment type="caution">
    <text evidence="2">The sequence shown here is derived from an EMBL/GenBank/DDBJ whole genome shotgun (WGS) entry which is preliminary data.</text>
</comment>
<feature type="region of interest" description="Disordered" evidence="1">
    <location>
        <begin position="161"/>
        <end position="203"/>
    </location>
</feature>
<dbReference type="AlphaFoldDB" id="A0A841DNU3"/>
<feature type="compositionally biased region" description="Low complexity" evidence="1">
    <location>
        <begin position="177"/>
        <end position="193"/>
    </location>
</feature>
<protein>
    <submittedName>
        <fullName evidence="2">Uncharacterized protein</fullName>
    </submittedName>
</protein>
<dbReference type="RefSeq" id="WP_184832310.1">
    <property type="nucleotide sequence ID" value="NZ_BAAAVN010000004.1"/>
</dbReference>
<feature type="region of interest" description="Disordered" evidence="1">
    <location>
        <begin position="45"/>
        <end position="91"/>
    </location>
</feature>
<evidence type="ECO:0000313" key="3">
    <source>
        <dbReference type="Proteomes" id="UP000558997"/>
    </source>
</evidence>
<accession>A0A841DNU3</accession>
<organism evidence="2 3">
    <name type="scientific">Kribbella solani</name>
    <dbReference type="NCBI Taxonomy" id="236067"/>
    <lineage>
        <taxon>Bacteria</taxon>
        <taxon>Bacillati</taxon>
        <taxon>Actinomycetota</taxon>
        <taxon>Actinomycetes</taxon>
        <taxon>Propionibacteriales</taxon>
        <taxon>Kribbellaceae</taxon>
        <taxon>Kribbella</taxon>
    </lineage>
</organism>
<gene>
    <name evidence="2" type="ORF">HDA44_001408</name>
</gene>
<feature type="compositionally biased region" description="Basic and acidic residues" evidence="1">
    <location>
        <begin position="77"/>
        <end position="91"/>
    </location>
</feature>
<sequence>MTEAPFESSRPYYEGRGSWPSMYGRWTYAALWRDESGAYNLTPVGPAVRSHENVPRFDGDLRSIGQSRPDPNTIFDEGTRPDPDVRPSDRQPEGAWVLAVMSENPGEVPHYRFTPFGSMRSGDPLPLVQRLHAERAEGPLRAMDNGLGRAYLSDELAADGTQFTPRSAYERTGGQESSTNGGTRRSGPTRPTRQLVTCSGTRH</sequence>
<name>A0A841DNU3_9ACTN</name>
<reference evidence="2 3" key="1">
    <citation type="submission" date="2020-08" db="EMBL/GenBank/DDBJ databases">
        <title>Sequencing the genomes of 1000 actinobacteria strains.</title>
        <authorList>
            <person name="Klenk H.-P."/>
        </authorList>
    </citation>
    <scope>NUCLEOTIDE SEQUENCE [LARGE SCALE GENOMIC DNA]</scope>
    <source>
        <strain evidence="2 3">DSM 17294</strain>
    </source>
</reference>